<dbReference type="AlphaFoldDB" id="A0A179F603"/>
<comment type="caution">
    <text evidence="3">The sequence shown here is derived from an EMBL/GenBank/DDBJ whole genome shotgun (WGS) entry which is preliminary data.</text>
</comment>
<keyword evidence="1" id="KW-0175">Coiled coil</keyword>
<protein>
    <submittedName>
        <fullName evidence="3">Uncharacterized protein</fullName>
    </submittedName>
</protein>
<name>A0A179F603_PURLI</name>
<evidence type="ECO:0000313" key="3">
    <source>
        <dbReference type="EMBL" id="OAQ60822.1"/>
    </source>
</evidence>
<dbReference type="Proteomes" id="UP000078240">
    <property type="component" value="Unassembled WGS sequence"/>
</dbReference>
<sequence length="142" mass="16242">MIRGQSELIRTQQETIQDLKEASQEQQQLIRILTLALEDARQQMDQELKRLQDKLDAVTVQVPVAPPRSFAVWHRRRSRPSPQPGRDKAATRPFAGSFYCTIDTSRVEEANREHVQVGEVRQAIELEMRPRTAGQLGGARRS</sequence>
<proteinExistence type="predicted"/>
<accession>A0A179F603</accession>
<feature type="region of interest" description="Disordered" evidence="2">
    <location>
        <begin position="73"/>
        <end position="92"/>
    </location>
</feature>
<evidence type="ECO:0000256" key="2">
    <source>
        <dbReference type="SAM" id="MobiDB-lite"/>
    </source>
</evidence>
<evidence type="ECO:0000313" key="4">
    <source>
        <dbReference type="Proteomes" id="UP000078240"/>
    </source>
</evidence>
<feature type="coiled-coil region" evidence="1">
    <location>
        <begin position="9"/>
        <end position="61"/>
    </location>
</feature>
<organism evidence="3 4">
    <name type="scientific">Purpureocillium lilacinum</name>
    <name type="common">Paecilomyces lilacinus</name>
    <dbReference type="NCBI Taxonomy" id="33203"/>
    <lineage>
        <taxon>Eukaryota</taxon>
        <taxon>Fungi</taxon>
        <taxon>Dikarya</taxon>
        <taxon>Ascomycota</taxon>
        <taxon>Pezizomycotina</taxon>
        <taxon>Sordariomycetes</taxon>
        <taxon>Hypocreomycetidae</taxon>
        <taxon>Hypocreales</taxon>
        <taxon>Ophiocordycipitaceae</taxon>
        <taxon>Purpureocillium</taxon>
    </lineage>
</organism>
<gene>
    <name evidence="3" type="ORF">VFPBJ_11532</name>
</gene>
<evidence type="ECO:0000256" key="1">
    <source>
        <dbReference type="SAM" id="Coils"/>
    </source>
</evidence>
<dbReference type="EMBL" id="LSBH01000030">
    <property type="protein sequence ID" value="OAQ60822.1"/>
    <property type="molecule type" value="Genomic_DNA"/>
</dbReference>
<reference evidence="3 4" key="1">
    <citation type="submission" date="2016-01" db="EMBL/GenBank/DDBJ databases">
        <title>Biosynthesis of antibiotic leucinostatins and their inhibition on Phytophthora in bio-control Purpureocillium lilacinum.</title>
        <authorList>
            <person name="Wang G."/>
            <person name="Liu Z."/>
            <person name="Lin R."/>
            <person name="Li E."/>
            <person name="Mao Z."/>
            <person name="Ling J."/>
            <person name="Yin W."/>
            <person name="Xie B."/>
        </authorList>
    </citation>
    <scope>NUCLEOTIDE SEQUENCE [LARGE SCALE GENOMIC DNA]</scope>
    <source>
        <strain evidence="3">PLBJ-1</strain>
    </source>
</reference>